<feature type="transmembrane region" description="Helical" evidence="2">
    <location>
        <begin position="349"/>
        <end position="370"/>
    </location>
</feature>
<feature type="transmembrane region" description="Helical" evidence="2">
    <location>
        <begin position="315"/>
        <end position="337"/>
    </location>
</feature>
<dbReference type="Gene3D" id="3.40.50.150">
    <property type="entry name" value="Vaccinia Virus protein VP39"/>
    <property type="match status" value="1"/>
</dbReference>
<keyword evidence="2" id="KW-0472">Membrane</keyword>
<keyword evidence="4" id="KW-1185">Reference proteome</keyword>
<feature type="transmembrane region" description="Helical" evidence="2">
    <location>
        <begin position="91"/>
        <end position="110"/>
    </location>
</feature>
<feature type="transmembrane region" description="Helical" evidence="2">
    <location>
        <begin position="122"/>
        <end position="143"/>
    </location>
</feature>
<feature type="transmembrane region" description="Helical" evidence="2">
    <location>
        <begin position="26"/>
        <end position="47"/>
    </location>
</feature>
<evidence type="ECO:0008006" key="5">
    <source>
        <dbReference type="Google" id="ProtNLM"/>
    </source>
</evidence>
<proteinExistence type="predicted"/>
<feature type="transmembrane region" description="Helical" evidence="2">
    <location>
        <begin position="291"/>
        <end position="309"/>
    </location>
</feature>
<keyword evidence="1" id="KW-0620">Polyamine biosynthesis</keyword>
<dbReference type="NCBIfam" id="NF037959">
    <property type="entry name" value="MFS_SpdSyn"/>
    <property type="match status" value="1"/>
</dbReference>
<gene>
    <name evidence="3" type="ORF">PbB2_00818</name>
</gene>
<dbReference type="GO" id="GO:0006596">
    <property type="term" value="P:polyamine biosynthetic process"/>
    <property type="evidence" value="ECO:0007669"/>
    <property type="project" value="UniProtKB-KW"/>
</dbReference>
<dbReference type="EMBL" id="BFBR01000002">
    <property type="protein sequence ID" value="GBF57158.1"/>
    <property type="molecule type" value="Genomic_DNA"/>
</dbReference>
<dbReference type="Proteomes" id="UP000245086">
    <property type="component" value="Unassembled WGS sequence"/>
</dbReference>
<organism evidence="3 4">
    <name type="scientific">Candidatus Phycosocius bacilliformis</name>
    <dbReference type="NCBI Taxonomy" id="1445552"/>
    <lineage>
        <taxon>Bacteria</taxon>
        <taxon>Pseudomonadati</taxon>
        <taxon>Pseudomonadota</taxon>
        <taxon>Alphaproteobacteria</taxon>
        <taxon>Caulobacterales</taxon>
        <taxon>Caulobacterales incertae sedis</taxon>
        <taxon>Candidatus Phycosocius</taxon>
    </lineage>
</organism>
<dbReference type="RefSeq" id="WP_108984034.1">
    <property type="nucleotide sequence ID" value="NZ_BFBR01000002.1"/>
</dbReference>
<reference evidence="3 4" key="1">
    <citation type="journal article" date="2018" name="Genome Announc.">
        <title>Draft Genome Sequence of "Candidatus Phycosocius bacilliformis," an Alphaproteobacterial Ectosymbiont of the Hydrocarbon-Producing Green Alga Botryococcus braunii.</title>
        <authorList>
            <person name="Tanabe Y."/>
            <person name="Yamaguchi H."/>
            <person name="Watanabe M.M."/>
        </authorList>
    </citation>
    <scope>NUCLEOTIDE SEQUENCE [LARGE SCALE GENOMIC DNA]</scope>
    <source>
        <strain evidence="3 4">BOTRYCO-2</strain>
    </source>
</reference>
<dbReference type="SUPFAM" id="SSF53335">
    <property type="entry name" value="S-adenosyl-L-methionine-dependent methyltransferases"/>
    <property type="match status" value="1"/>
</dbReference>
<evidence type="ECO:0000313" key="3">
    <source>
        <dbReference type="EMBL" id="GBF57158.1"/>
    </source>
</evidence>
<feature type="transmembrane region" description="Helical" evidence="2">
    <location>
        <begin position="164"/>
        <end position="183"/>
    </location>
</feature>
<dbReference type="InterPro" id="IPR029063">
    <property type="entry name" value="SAM-dependent_MTases_sf"/>
</dbReference>
<dbReference type="AlphaFoldDB" id="A0A2P2E7X0"/>
<protein>
    <recommendedName>
        <fullName evidence="5">Spermidine synthase</fullName>
    </recommendedName>
</protein>
<comment type="caution">
    <text evidence="3">The sequence shown here is derived from an EMBL/GenBank/DDBJ whole genome shotgun (WGS) entry which is preliminary data.</text>
</comment>
<dbReference type="PANTHER" id="PTHR43317:SF1">
    <property type="entry name" value="THERMOSPERMINE SYNTHASE ACAULIS5"/>
    <property type="match status" value="1"/>
</dbReference>
<sequence>MTDATVNNELPPTAVPPSALIRSAGWLYPATTFLSAGLLFTLQPLFAKMLTPLMGGTPAVWNTALVFYQGALLLGYLYAHVIATRLAPRQQLIVHAIVLVIGLAFLPIRVTDLMGPPNVASPVGWTLGALLLSLGGPILAISATAPLIQAWRARLGDAVDPYRLYAASNLGSFAALAAFPFLIEPLIGVKVQSYIWAAGYVVLMIALMVSIWAVPASSQAPREVATTATSWKDRLIWVGFAAPPSALLVAVTTHLTTDVASVPLIWIPPLALFLLTFVVAFSALGDRLTDIATPMKFMVVFLLAAVMAASIDAGLIGLVIHLVAFFLIVLCCHLELASRRPEPARLTEFYLWMSLGGVLGGAAAALLAPVALNTTIEYQLALVAALAVAGWQRSDVRKSIPAVLLAVGAAYFYQHLYDVVYWLQETVPVRSAATEEGNFFWWDFFVLDKPQVAAATLCAVLAVAALMSSRSTAIVTAIGALALLLPVYNEDGEGVRYRERSFFGVLEIEDHGEAPTGWRFLSHGTTLHGVMSLDPNRNREPMSYYYRETPIGLLFAEATEAKPTTLKAGVIGLGMGSTTCYAKPGQDWKIFEIDSDVVEVATNPELVGFVNRCAPDAKIILGDARLEMQKQPDNWFDILLVDAFSSDAIPTHMITQEAIGSFMKKMAPDGVMIVHISNRYLDLGPIVADAAHKLGYVAMDGSRDGDIDNPNADTGVRAIVIARTPERLARYQQPVWTLMMPSKNPKPWTDDHTDILRALMHD</sequence>
<feature type="transmembrane region" description="Helical" evidence="2">
    <location>
        <begin position="235"/>
        <end position="253"/>
    </location>
</feature>
<dbReference type="OrthoDB" id="9761985at2"/>
<evidence type="ECO:0000256" key="1">
    <source>
        <dbReference type="ARBA" id="ARBA00023115"/>
    </source>
</evidence>
<keyword evidence="2" id="KW-0812">Transmembrane</keyword>
<feature type="transmembrane region" description="Helical" evidence="2">
    <location>
        <begin position="59"/>
        <end position="79"/>
    </location>
</feature>
<evidence type="ECO:0000313" key="4">
    <source>
        <dbReference type="Proteomes" id="UP000245086"/>
    </source>
</evidence>
<name>A0A2P2E7X0_9PROT</name>
<evidence type="ECO:0000256" key="2">
    <source>
        <dbReference type="SAM" id="Phobius"/>
    </source>
</evidence>
<feature type="transmembrane region" description="Helical" evidence="2">
    <location>
        <begin position="265"/>
        <end position="284"/>
    </location>
</feature>
<accession>A0A2P2E7X0</accession>
<keyword evidence="2" id="KW-1133">Transmembrane helix</keyword>
<dbReference type="PANTHER" id="PTHR43317">
    <property type="entry name" value="THERMOSPERMINE SYNTHASE ACAULIS5"/>
    <property type="match status" value="1"/>
</dbReference>
<feature type="transmembrane region" description="Helical" evidence="2">
    <location>
        <begin position="195"/>
        <end position="214"/>
    </location>
</feature>